<reference evidence="2" key="2">
    <citation type="journal article" date="2021" name="PeerJ">
        <title>Extensive microbial diversity within the chicken gut microbiome revealed by metagenomics and culture.</title>
        <authorList>
            <person name="Gilroy R."/>
            <person name="Ravi A."/>
            <person name="Getino M."/>
            <person name="Pursley I."/>
            <person name="Horton D.L."/>
            <person name="Alikhan N.F."/>
            <person name="Baker D."/>
            <person name="Gharbi K."/>
            <person name="Hall N."/>
            <person name="Watson M."/>
            <person name="Adriaenssens E.M."/>
            <person name="Foster-Nyarko E."/>
            <person name="Jarju S."/>
            <person name="Secka A."/>
            <person name="Antonio M."/>
            <person name="Oren A."/>
            <person name="Chaudhuri R.R."/>
            <person name="La Ragione R."/>
            <person name="Hildebrand F."/>
            <person name="Pallen M.J."/>
        </authorList>
    </citation>
    <scope>NUCLEOTIDE SEQUENCE</scope>
    <source>
        <strain evidence="2">13361</strain>
    </source>
</reference>
<evidence type="ECO:0000256" key="1">
    <source>
        <dbReference type="ARBA" id="ARBA00023277"/>
    </source>
</evidence>
<dbReference type="InterPro" id="IPR017853">
    <property type="entry name" value="GH"/>
</dbReference>
<sequence>MTEKTELTVANMENCAVTAEQSEGVWLYRVQVTDGKAVLGNGALDASLDTDASSQVGRFSLSLPAAGAMTAVYQHKTWWLRPAFVTGPEQVPERTQLLLWQQDGVYWAAVTVCDGVLRGDFSGEAEGVTLSLSANGCPADSNSHIVAAVNCGADPYACIKEMVAAVCRRLGKTYMLRENKTFPQMFRSLGWCTWDAFYHKVNEADILKKLQQLKDLQVPVRWMLIDDGWSDADYPNRKLKDWTADKEKFPQGLSHTVKVAKEAFGLEQVGVWHALMGYWTGLAPDSPIFRKWQDKLVHRGQDDVLEPREETYFDFYNGWHSYLADKCGIDFVKVDGQGSGSLYYKGMADYNRSAGGCLRALERSTDAHFGGNLVNCMGMAPENLWLRGHSPVARSSDDFVPQVPRGFREHALQNSFNTLLHGQFYWGDWDMFWSSHVESRQNSVLRAVSGGPVYISDPLDGTDPTNIMPLVGNNGRLLLCDDVGVPTADCLLTDPRSSKKLFKVFNRYGDGYVVAVFNLDEENETCCGTLAVEDIPQLGGKQWLVYRHFAGSCTPLKPGQPVELTLEAQDAELLLVLPRRPGGQILGDPAKYLSTWVVQSQQVEGNTLTAALAACESFLFVAEKPVSQVLVNGQAVEVTPRAGCYQVPGDTGPMAVEIAFGE</sequence>
<gene>
    <name evidence="2" type="ORF">IAB74_08815</name>
</gene>
<dbReference type="InterPro" id="IPR013785">
    <property type="entry name" value="Aldolase_TIM"/>
</dbReference>
<comment type="caution">
    <text evidence="2">The sequence shown here is derived from an EMBL/GenBank/DDBJ whole genome shotgun (WGS) entry which is preliminary data.</text>
</comment>
<dbReference type="Pfam" id="PF05691">
    <property type="entry name" value="Raffinose_syn"/>
    <property type="match status" value="2"/>
</dbReference>
<dbReference type="Gene3D" id="3.20.20.70">
    <property type="entry name" value="Aldolase class I"/>
    <property type="match status" value="1"/>
</dbReference>
<organism evidence="2 3">
    <name type="scientific">Candidatus Faecousia excrementigallinarum</name>
    <dbReference type="NCBI Taxonomy" id="2840806"/>
    <lineage>
        <taxon>Bacteria</taxon>
        <taxon>Bacillati</taxon>
        <taxon>Bacillota</taxon>
        <taxon>Clostridia</taxon>
        <taxon>Eubacteriales</taxon>
        <taxon>Oscillospiraceae</taxon>
        <taxon>Faecousia</taxon>
    </lineage>
</organism>
<reference evidence="2" key="1">
    <citation type="submission" date="2020-10" db="EMBL/GenBank/DDBJ databases">
        <authorList>
            <person name="Gilroy R."/>
        </authorList>
    </citation>
    <scope>NUCLEOTIDE SEQUENCE</scope>
    <source>
        <strain evidence="2">13361</strain>
    </source>
</reference>
<evidence type="ECO:0000313" key="2">
    <source>
        <dbReference type="EMBL" id="HIQ68593.1"/>
    </source>
</evidence>
<proteinExistence type="predicted"/>
<dbReference type="PANTHER" id="PTHR31268:SF32">
    <property type="entry name" value="GALACTINOL--SUCROSE GALACTOSYLTRANSFERASE 2-RELATED"/>
    <property type="match status" value="1"/>
</dbReference>
<dbReference type="PANTHER" id="PTHR31268">
    <property type="match status" value="1"/>
</dbReference>
<protein>
    <submittedName>
        <fullName evidence="2">Alpha-galactosidase</fullName>
    </submittedName>
</protein>
<dbReference type="Proteomes" id="UP000886796">
    <property type="component" value="Unassembled WGS sequence"/>
</dbReference>
<keyword evidence="1" id="KW-0119">Carbohydrate metabolism</keyword>
<accession>A0A9D0Z680</accession>
<dbReference type="SUPFAM" id="SSF51445">
    <property type="entry name" value="(Trans)glycosidases"/>
    <property type="match status" value="1"/>
</dbReference>
<dbReference type="AlphaFoldDB" id="A0A9D0Z680"/>
<name>A0A9D0Z680_9FIRM</name>
<dbReference type="InterPro" id="IPR008811">
    <property type="entry name" value="Glycosyl_hydrolases_36"/>
</dbReference>
<dbReference type="EMBL" id="DVFK01000116">
    <property type="protein sequence ID" value="HIQ68593.1"/>
    <property type="molecule type" value="Genomic_DNA"/>
</dbReference>
<evidence type="ECO:0000313" key="3">
    <source>
        <dbReference type="Proteomes" id="UP000886796"/>
    </source>
</evidence>